<feature type="domain" description="Phospholipid/glycerol acyltransferase" evidence="2">
    <location>
        <begin position="26"/>
        <end position="97"/>
    </location>
</feature>
<feature type="non-terminal residue" evidence="3">
    <location>
        <position position="1"/>
    </location>
</feature>
<dbReference type="Proteomes" id="UP000826234">
    <property type="component" value="Unassembled WGS sequence"/>
</dbReference>
<keyword evidence="1" id="KW-1133">Transmembrane helix</keyword>
<dbReference type="SUPFAM" id="SSF69593">
    <property type="entry name" value="Glycerol-3-phosphate (1)-acyltransferase"/>
    <property type="match status" value="1"/>
</dbReference>
<keyword evidence="1" id="KW-0812">Transmembrane</keyword>
<protein>
    <recommendedName>
        <fullName evidence="2">Phospholipid/glycerol acyltransferase domain-containing protein</fullName>
    </recommendedName>
</protein>
<accession>A0ABQ7SK70</accession>
<dbReference type="PANTHER" id="PTHR22753:SF23">
    <property type="entry name" value="TRANSMEMBRANE PROTEIN 68"/>
    <property type="match status" value="1"/>
</dbReference>
<organism evidence="3 4">
    <name type="scientific">Phrynosoma platyrhinos</name>
    <name type="common">Desert horned lizard</name>
    <dbReference type="NCBI Taxonomy" id="52577"/>
    <lineage>
        <taxon>Eukaryota</taxon>
        <taxon>Metazoa</taxon>
        <taxon>Chordata</taxon>
        <taxon>Craniata</taxon>
        <taxon>Vertebrata</taxon>
        <taxon>Euteleostomi</taxon>
        <taxon>Lepidosauria</taxon>
        <taxon>Squamata</taxon>
        <taxon>Bifurcata</taxon>
        <taxon>Unidentata</taxon>
        <taxon>Episquamata</taxon>
        <taxon>Toxicofera</taxon>
        <taxon>Iguania</taxon>
        <taxon>Phrynosomatidae</taxon>
        <taxon>Phrynosomatinae</taxon>
        <taxon>Phrynosoma</taxon>
    </lineage>
</organism>
<dbReference type="Pfam" id="PF01553">
    <property type="entry name" value="Acyltransferase"/>
    <property type="match status" value="1"/>
</dbReference>
<dbReference type="EMBL" id="JAIPUX010005289">
    <property type="protein sequence ID" value="KAH0617706.1"/>
    <property type="molecule type" value="Genomic_DNA"/>
</dbReference>
<proteinExistence type="predicted"/>
<sequence length="129" mass="14557">NFFISIILYTGILQHVSLFFLSWHILTGLTPFFQLCGCIPGDRAKSLEILKKGQLLGIAPGGVREALFSDQYYKVIWGNRTGFAQVALEAKVPIIPMFTRNIREVNRPIGNIRWILATLKIQDARQSPV</sequence>
<keyword evidence="4" id="KW-1185">Reference proteome</keyword>
<dbReference type="PANTHER" id="PTHR22753">
    <property type="entry name" value="TRANSMEMBRANE PROTEIN 68"/>
    <property type="match status" value="1"/>
</dbReference>
<feature type="transmembrane region" description="Helical" evidence="1">
    <location>
        <begin position="6"/>
        <end position="26"/>
    </location>
</feature>
<evidence type="ECO:0000256" key="1">
    <source>
        <dbReference type="SAM" id="Phobius"/>
    </source>
</evidence>
<gene>
    <name evidence="3" type="ORF">JD844_016204</name>
</gene>
<dbReference type="InterPro" id="IPR002123">
    <property type="entry name" value="Plipid/glycerol_acylTrfase"/>
</dbReference>
<keyword evidence="1" id="KW-0472">Membrane</keyword>
<comment type="caution">
    <text evidence="3">The sequence shown here is derived from an EMBL/GenBank/DDBJ whole genome shotgun (WGS) entry which is preliminary data.</text>
</comment>
<name>A0ABQ7SK70_PHRPL</name>
<evidence type="ECO:0000313" key="4">
    <source>
        <dbReference type="Proteomes" id="UP000826234"/>
    </source>
</evidence>
<evidence type="ECO:0000259" key="2">
    <source>
        <dbReference type="Pfam" id="PF01553"/>
    </source>
</evidence>
<evidence type="ECO:0000313" key="3">
    <source>
        <dbReference type="EMBL" id="KAH0617706.1"/>
    </source>
</evidence>
<reference evidence="3 4" key="1">
    <citation type="journal article" date="2022" name="Gigascience">
        <title>A chromosome-level genome assembly and annotation of the desert horned lizard, Phrynosoma platyrhinos, provides insight into chromosomal rearrangements among reptiles.</title>
        <authorList>
            <person name="Koochekian N."/>
            <person name="Ascanio A."/>
            <person name="Farleigh K."/>
            <person name="Card D.C."/>
            <person name="Schield D.R."/>
            <person name="Castoe T.A."/>
            <person name="Jezkova T."/>
        </authorList>
    </citation>
    <scope>NUCLEOTIDE SEQUENCE [LARGE SCALE GENOMIC DNA]</scope>
    <source>
        <strain evidence="3">NK-2021</strain>
    </source>
</reference>